<dbReference type="SFLD" id="SFLDS00005">
    <property type="entry name" value="Isoprenoid_Synthase_Type_I"/>
    <property type="match status" value="1"/>
</dbReference>
<dbReference type="GO" id="GO:0004337">
    <property type="term" value="F:(2E,6E)-farnesyl diphosphate synthase activity"/>
    <property type="evidence" value="ECO:0007669"/>
    <property type="project" value="UniProtKB-EC"/>
</dbReference>
<evidence type="ECO:0000256" key="7">
    <source>
        <dbReference type="ARBA" id="ARBA00022842"/>
    </source>
</evidence>
<keyword evidence="8" id="KW-0414">Isoprene biosynthesis</keyword>
<evidence type="ECO:0000256" key="5">
    <source>
        <dbReference type="ARBA" id="ARBA00022679"/>
    </source>
</evidence>
<evidence type="ECO:0000256" key="3">
    <source>
        <dbReference type="ARBA" id="ARBA00012439"/>
    </source>
</evidence>
<reference evidence="14" key="2">
    <citation type="submission" date="2016-03" db="EMBL/GenBank/DDBJ databases">
        <authorList>
            <person name="Seldin L."/>
        </authorList>
    </citation>
    <scope>NUCLEOTIDE SEQUENCE [LARGE SCALE GENOMIC DNA]</scope>
    <source>
        <strain evidence="14">PP9</strain>
    </source>
</reference>
<dbReference type="Gene3D" id="1.10.600.10">
    <property type="entry name" value="Farnesyl Diphosphate Synthase"/>
    <property type="match status" value="1"/>
</dbReference>
<evidence type="ECO:0000313" key="13">
    <source>
        <dbReference type="EMBL" id="AMW98850.1"/>
    </source>
</evidence>
<dbReference type="InterPro" id="IPR053378">
    <property type="entry name" value="Prenyl_diphosphate_synthase"/>
</dbReference>
<dbReference type="GO" id="GO:0046872">
    <property type="term" value="F:metal ion binding"/>
    <property type="evidence" value="ECO:0007669"/>
    <property type="project" value="UniProtKB-KW"/>
</dbReference>
<evidence type="ECO:0000256" key="8">
    <source>
        <dbReference type="ARBA" id="ARBA00023229"/>
    </source>
</evidence>
<dbReference type="EC" id="2.5.1.10" evidence="3"/>
<comment type="cofactor">
    <cofactor evidence="1">
        <name>Mg(2+)</name>
        <dbReference type="ChEBI" id="CHEBI:18420"/>
    </cofactor>
</comment>
<evidence type="ECO:0000256" key="4">
    <source>
        <dbReference type="ARBA" id="ARBA00015100"/>
    </source>
</evidence>
<comment type="similarity">
    <text evidence="2 12">Belongs to the FPP/GGPP synthase family.</text>
</comment>
<sequence length="294" mass="32449">MTLQLQSFMKSNIPLVEKHMDDLVKIITAPEILKESMLYSLNAGGKRVRPLFVLAVMDHFNVKDDAAYTVGAVIEMIHTYSLIHDDLPSMDNDDYRRGKLTNHKVFGEAFATLAGDALNTLAFGILARMQHVDAEKRLELINLLSIAAGAEGMVGGQILDIQGEEKQLTLEELEKVHINKTGAILRFSIEAGAILANATADERSILAEYAHHIGLCFQIQDDILDVVGTTEQLGKTAGKDVASDKSTYPALLTIDGANKKLQQHFRLAIEALDKLPSDSILLKEFAEYIVHRNK</sequence>
<dbReference type="GO" id="GO:0016114">
    <property type="term" value="P:terpenoid biosynthetic process"/>
    <property type="evidence" value="ECO:0007669"/>
    <property type="project" value="UniProtKB-ARBA"/>
</dbReference>
<dbReference type="SFLD" id="SFLDG01017">
    <property type="entry name" value="Polyprenyl_Transferase_Like"/>
    <property type="match status" value="1"/>
</dbReference>
<dbReference type="PROSITE" id="PS00723">
    <property type="entry name" value="POLYPRENYL_SYNTHASE_1"/>
    <property type="match status" value="1"/>
</dbReference>
<keyword evidence="7" id="KW-0460">Magnesium</keyword>
<proteinExistence type="inferred from homology"/>
<evidence type="ECO:0000256" key="6">
    <source>
        <dbReference type="ARBA" id="ARBA00022723"/>
    </source>
</evidence>
<dbReference type="KEGG" id="rst:ATY39_04940"/>
<organism evidence="13 14">
    <name type="scientific">Rummeliibacillus stabekisii</name>
    <dbReference type="NCBI Taxonomy" id="241244"/>
    <lineage>
        <taxon>Bacteria</taxon>
        <taxon>Bacillati</taxon>
        <taxon>Bacillota</taxon>
        <taxon>Bacilli</taxon>
        <taxon>Bacillales</taxon>
        <taxon>Caryophanaceae</taxon>
        <taxon>Rummeliibacillus</taxon>
    </lineage>
</organism>
<dbReference type="Proteomes" id="UP000076021">
    <property type="component" value="Chromosome"/>
</dbReference>
<protein>
    <recommendedName>
        <fullName evidence="4">Farnesyl diphosphate synthase</fullName>
        <ecNumber evidence="3">2.5.1.10</ecNumber>
    </recommendedName>
    <alternativeName>
        <fullName evidence="10">(2E,6E)-farnesyl diphosphate synthase</fullName>
    </alternativeName>
    <alternativeName>
        <fullName evidence="9">Geranyltranstransferase</fullName>
    </alternativeName>
</protein>
<dbReference type="AlphaFoldDB" id="A0A143HBR5"/>
<dbReference type="PANTHER" id="PTHR43281">
    <property type="entry name" value="FARNESYL DIPHOSPHATE SYNTHASE"/>
    <property type="match status" value="1"/>
</dbReference>
<dbReference type="GO" id="GO:0005737">
    <property type="term" value="C:cytoplasm"/>
    <property type="evidence" value="ECO:0007669"/>
    <property type="project" value="UniProtKB-ARBA"/>
</dbReference>
<evidence type="ECO:0000256" key="9">
    <source>
        <dbReference type="ARBA" id="ARBA00032380"/>
    </source>
</evidence>
<accession>A0A143HBR5</accession>
<dbReference type="FunFam" id="1.10.600.10:FF:000001">
    <property type="entry name" value="Geranylgeranyl diphosphate synthase"/>
    <property type="match status" value="1"/>
</dbReference>
<dbReference type="CDD" id="cd00685">
    <property type="entry name" value="Trans_IPPS_HT"/>
    <property type="match status" value="1"/>
</dbReference>
<dbReference type="InterPro" id="IPR008949">
    <property type="entry name" value="Isoprenoid_synthase_dom_sf"/>
</dbReference>
<keyword evidence="14" id="KW-1185">Reference proteome</keyword>
<evidence type="ECO:0000256" key="1">
    <source>
        <dbReference type="ARBA" id="ARBA00001946"/>
    </source>
</evidence>
<keyword evidence="5 12" id="KW-0808">Transferase</keyword>
<dbReference type="InterPro" id="IPR033749">
    <property type="entry name" value="Polyprenyl_synt_CS"/>
</dbReference>
<dbReference type="Pfam" id="PF00348">
    <property type="entry name" value="polyprenyl_synt"/>
    <property type="match status" value="1"/>
</dbReference>
<gene>
    <name evidence="13" type="ORF">ATY39_04940</name>
</gene>
<dbReference type="STRING" id="241244.ATY39_04940"/>
<reference evidence="13 14" key="1">
    <citation type="journal article" date="2016" name="Genome Announc.">
        <title>Whole-Genome Sequence of Rummeliibacillus stabekisii Strain PP9 Isolated from Antarctic Soil.</title>
        <authorList>
            <person name="da Mota F.F."/>
            <person name="Vollu R.E."/>
            <person name="Jurelevicius D."/>
            <person name="Seldin L."/>
        </authorList>
    </citation>
    <scope>NUCLEOTIDE SEQUENCE [LARGE SCALE GENOMIC DNA]</scope>
    <source>
        <strain evidence="13 14">PP9</strain>
    </source>
</reference>
<evidence type="ECO:0000256" key="10">
    <source>
        <dbReference type="ARBA" id="ARBA00032873"/>
    </source>
</evidence>
<dbReference type="NCBIfam" id="NF045485">
    <property type="entry name" value="FPPsyn"/>
    <property type="match status" value="1"/>
</dbReference>
<dbReference type="OrthoDB" id="9805316at2"/>
<dbReference type="InterPro" id="IPR000092">
    <property type="entry name" value="Polyprenyl_synt"/>
</dbReference>
<evidence type="ECO:0000256" key="12">
    <source>
        <dbReference type="RuleBase" id="RU004466"/>
    </source>
</evidence>
<dbReference type="EMBL" id="CP014806">
    <property type="protein sequence ID" value="AMW98850.1"/>
    <property type="molecule type" value="Genomic_DNA"/>
</dbReference>
<dbReference type="PANTHER" id="PTHR43281:SF1">
    <property type="entry name" value="FARNESYL DIPHOSPHATE SYNTHASE"/>
    <property type="match status" value="1"/>
</dbReference>
<evidence type="ECO:0000256" key="2">
    <source>
        <dbReference type="ARBA" id="ARBA00006706"/>
    </source>
</evidence>
<name>A0A143HBR5_9BACL</name>
<dbReference type="PROSITE" id="PS00444">
    <property type="entry name" value="POLYPRENYL_SYNTHASE_2"/>
    <property type="match status" value="1"/>
</dbReference>
<comment type="catalytic activity">
    <reaction evidence="11">
        <text>isopentenyl diphosphate + (2E)-geranyl diphosphate = (2E,6E)-farnesyl diphosphate + diphosphate</text>
        <dbReference type="Rhea" id="RHEA:19361"/>
        <dbReference type="ChEBI" id="CHEBI:33019"/>
        <dbReference type="ChEBI" id="CHEBI:58057"/>
        <dbReference type="ChEBI" id="CHEBI:128769"/>
        <dbReference type="ChEBI" id="CHEBI:175763"/>
        <dbReference type="EC" id="2.5.1.10"/>
    </reaction>
</comment>
<keyword evidence="6" id="KW-0479">Metal-binding</keyword>
<evidence type="ECO:0000256" key="11">
    <source>
        <dbReference type="ARBA" id="ARBA00049399"/>
    </source>
</evidence>
<dbReference type="SUPFAM" id="SSF48576">
    <property type="entry name" value="Terpenoid synthases"/>
    <property type="match status" value="1"/>
</dbReference>
<evidence type="ECO:0000313" key="14">
    <source>
        <dbReference type="Proteomes" id="UP000076021"/>
    </source>
</evidence>
<dbReference type="RefSeq" id="WP_066786676.1">
    <property type="nucleotide sequence ID" value="NZ_CP014806.1"/>
</dbReference>